<accession>A0A1W0A9K1</accession>
<protein>
    <submittedName>
        <fullName evidence="1">Uncharacterized protein</fullName>
    </submittedName>
</protein>
<comment type="caution">
    <text evidence="1">The sequence shown here is derived from an EMBL/GenBank/DDBJ whole genome shotgun (WGS) entry which is preliminary data.</text>
</comment>
<dbReference type="Proteomes" id="UP000243217">
    <property type="component" value="Unassembled WGS sequence"/>
</dbReference>
<evidence type="ECO:0000313" key="1">
    <source>
        <dbReference type="EMBL" id="OQS06974.1"/>
    </source>
</evidence>
<evidence type="ECO:0000313" key="2">
    <source>
        <dbReference type="Proteomes" id="UP000243217"/>
    </source>
</evidence>
<name>A0A1W0A9K1_9STRA</name>
<sequence>MDAMKSDCRYGPATDIGAIIPFSFKPHRFARMKVEIGISRVWKLLNANALHWNVFPGVQYILSLCVSLVRSIRQYKSVVFIEGKAPVDTPPIEIINPALISIESRRLLALRDDVPIPKGFANPNVEIDLCEVEDAGTQPYLNRKNQGYEDTANHHFSTV</sequence>
<organism evidence="1 2">
    <name type="scientific">Thraustotheca clavata</name>
    <dbReference type="NCBI Taxonomy" id="74557"/>
    <lineage>
        <taxon>Eukaryota</taxon>
        <taxon>Sar</taxon>
        <taxon>Stramenopiles</taxon>
        <taxon>Oomycota</taxon>
        <taxon>Saprolegniomycetes</taxon>
        <taxon>Saprolegniales</taxon>
        <taxon>Achlyaceae</taxon>
        <taxon>Thraustotheca</taxon>
    </lineage>
</organism>
<dbReference type="AlphaFoldDB" id="A0A1W0A9K1"/>
<keyword evidence="2" id="KW-1185">Reference proteome</keyword>
<dbReference type="EMBL" id="JNBS01000287">
    <property type="protein sequence ID" value="OQS06974.1"/>
    <property type="molecule type" value="Genomic_DNA"/>
</dbReference>
<reference evidence="1 2" key="1">
    <citation type="journal article" date="2014" name="Genome Biol. Evol.">
        <title>The secreted proteins of Achlya hypogyna and Thraustotheca clavata identify the ancestral oomycete secretome and reveal gene acquisitions by horizontal gene transfer.</title>
        <authorList>
            <person name="Misner I."/>
            <person name="Blouin N."/>
            <person name="Leonard G."/>
            <person name="Richards T.A."/>
            <person name="Lane C.E."/>
        </authorList>
    </citation>
    <scope>NUCLEOTIDE SEQUENCE [LARGE SCALE GENOMIC DNA]</scope>
    <source>
        <strain evidence="1 2">ATCC 34112</strain>
    </source>
</reference>
<gene>
    <name evidence="1" type="ORF">THRCLA_01010</name>
</gene>
<proteinExistence type="predicted"/>